<keyword evidence="4 6" id="KW-1133">Transmembrane helix</keyword>
<protein>
    <recommendedName>
        <fullName evidence="7">RDD domain-containing protein</fullName>
    </recommendedName>
</protein>
<proteinExistence type="predicted"/>
<dbReference type="PANTHER" id="PTHR36115:SF6">
    <property type="entry name" value="PROLINE-RICH ANTIGEN HOMOLOG"/>
    <property type="match status" value="1"/>
</dbReference>
<dbReference type="Pfam" id="PF06271">
    <property type="entry name" value="RDD"/>
    <property type="match status" value="1"/>
</dbReference>
<keyword evidence="9" id="KW-1185">Reference proteome</keyword>
<reference evidence="8" key="1">
    <citation type="submission" date="2021-01" db="EMBL/GenBank/DDBJ databases">
        <title>Whole genome shotgun sequence of Actinoplanes tereljensis NBRC 105297.</title>
        <authorList>
            <person name="Komaki H."/>
            <person name="Tamura T."/>
        </authorList>
    </citation>
    <scope>NUCLEOTIDE SEQUENCE</scope>
    <source>
        <strain evidence="8">NBRC 105297</strain>
    </source>
</reference>
<dbReference type="EMBL" id="BOMY01000068">
    <property type="protein sequence ID" value="GIF26923.1"/>
    <property type="molecule type" value="Genomic_DNA"/>
</dbReference>
<gene>
    <name evidence="8" type="ORF">Ate02nite_96530</name>
</gene>
<dbReference type="AlphaFoldDB" id="A0A919NYY6"/>
<dbReference type="PANTHER" id="PTHR36115">
    <property type="entry name" value="PROLINE-RICH ANTIGEN HOMOLOG-RELATED"/>
    <property type="match status" value="1"/>
</dbReference>
<evidence type="ECO:0000313" key="9">
    <source>
        <dbReference type="Proteomes" id="UP000623608"/>
    </source>
</evidence>
<evidence type="ECO:0000256" key="4">
    <source>
        <dbReference type="ARBA" id="ARBA00022989"/>
    </source>
</evidence>
<name>A0A919NYY6_9ACTN</name>
<evidence type="ECO:0000256" key="1">
    <source>
        <dbReference type="ARBA" id="ARBA00004651"/>
    </source>
</evidence>
<feature type="transmembrane region" description="Helical" evidence="6">
    <location>
        <begin position="26"/>
        <end position="44"/>
    </location>
</feature>
<organism evidence="8 9">
    <name type="scientific">Paractinoplanes tereljensis</name>
    <dbReference type="NCBI Taxonomy" id="571912"/>
    <lineage>
        <taxon>Bacteria</taxon>
        <taxon>Bacillati</taxon>
        <taxon>Actinomycetota</taxon>
        <taxon>Actinomycetes</taxon>
        <taxon>Micromonosporales</taxon>
        <taxon>Micromonosporaceae</taxon>
        <taxon>Paractinoplanes</taxon>
    </lineage>
</organism>
<keyword evidence="3 6" id="KW-0812">Transmembrane</keyword>
<evidence type="ECO:0000256" key="2">
    <source>
        <dbReference type="ARBA" id="ARBA00022475"/>
    </source>
</evidence>
<feature type="transmembrane region" description="Helical" evidence="6">
    <location>
        <begin position="108"/>
        <end position="127"/>
    </location>
</feature>
<comment type="subcellular location">
    <subcellularLocation>
        <location evidence="1">Cell membrane</location>
        <topology evidence="1">Multi-pass membrane protein</topology>
    </subcellularLocation>
</comment>
<keyword evidence="5 6" id="KW-0472">Membrane</keyword>
<evidence type="ECO:0000256" key="3">
    <source>
        <dbReference type="ARBA" id="ARBA00022692"/>
    </source>
</evidence>
<dbReference type="GO" id="GO:0005886">
    <property type="term" value="C:plasma membrane"/>
    <property type="evidence" value="ECO:0007669"/>
    <property type="project" value="UniProtKB-SubCell"/>
</dbReference>
<evidence type="ECO:0000259" key="7">
    <source>
        <dbReference type="Pfam" id="PF06271"/>
    </source>
</evidence>
<evidence type="ECO:0000256" key="5">
    <source>
        <dbReference type="ARBA" id="ARBA00023136"/>
    </source>
</evidence>
<dbReference type="InterPro" id="IPR051791">
    <property type="entry name" value="Pra-immunoreactive"/>
</dbReference>
<feature type="domain" description="RDD" evidence="7">
    <location>
        <begin position="23"/>
        <end position="140"/>
    </location>
</feature>
<keyword evidence="2" id="KW-1003">Cell membrane</keyword>
<evidence type="ECO:0000256" key="6">
    <source>
        <dbReference type="SAM" id="Phobius"/>
    </source>
</evidence>
<comment type="caution">
    <text evidence="8">The sequence shown here is derived from an EMBL/GenBank/DDBJ whole genome shotgun (WGS) entry which is preliminary data.</text>
</comment>
<accession>A0A919NYY6</accession>
<dbReference type="InterPro" id="IPR010432">
    <property type="entry name" value="RDD"/>
</dbReference>
<evidence type="ECO:0000313" key="8">
    <source>
        <dbReference type="EMBL" id="GIF26923.1"/>
    </source>
</evidence>
<dbReference type="Proteomes" id="UP000623608">
    <property type="component" value="Unassembled WGS sequence"/>
</dbReference>
<sequence>MAPVRHDQLMVYPTGSPNVHVTGRRIVATLIDSLVFGLFLSLVNRPDGGSGFDLTTLSGTGSLAAILYYTVLEGLTGRTLGKLLTGIRVVDAGTGGRPGLLSAFVRTLLRLIDGIFGYLVAMIVVVNSKNRRRLGDMAAKTLVVRA</sequence>